<dbReference type="Proteomes" id="UP000037122">
    <property type="component" value="Unassembled WGS sequence"/>
</dbReference>
<dbReference type="AlphaFoldDB" id="A0A0L0NTR2"/>
<keyword evidence="9 12" id="KW-0811">Translocation</keyword>
<comment type="subcellular location">
    <subcellularLocation>
        <location evidence="1 12">Mitochondrion inner membrane</location>
        <topology evidence="1 12">Multi-pass membrane protein</topology>
    </subcellularLocation>
</comment>
<dbReference type="VEuPathDB" id="FungiDB:CJI97_001909"/>
<dbReference type="VEuPathDB" id="FungiDB:CJJ09_005454"/>
<dbReference type="VEuPathDB" id="FungiDB:B9J08_002364"/>
<dbReference type="VEuPathDB" id="FungiDB:CJJ07_004786"/>
<dbReference type="Pfam" id="PF08566">
    <property type="entry name" value="Pam17"/>
    <property type="match status" value="1"/>
</dbReference>
<evidence type="ECO:0000256" key="9">
    <source>
        <dbReference type="ARBA" id="ARBA00023010"/>
    </source>
</evidence>
<feature type="transmembrane region" description="Helical" evidence="12">
    <location>
        <begin position="108"/>
        <end position="136"/>
    </location>
</feature>
<evidence type="ECO:0000256" key="7">
    <source>
        <dbReference type="ARBA" id="ARBA00022946"/>
    </source>
</evidence>
<evidence type="ECO:0000313" key="14">
    <source>
        <dbReference type="Proteomes" id="UP000037122"/>
    </source>
</evidence>
<evidence type="ECO:0000256" key="6">
    <source>
        <dbReference type="ARBA" id="ARBA00022927"/>
    </source>
</evidence>
<reference evidence="14" key="1">
    <citation type="journal article" date="2015" name="BMC Genomics">
        <title>Draft genome of a commonly misdiagnosed multidrug resistant pathogen Candida auris.</title>
        <authorList>
            <person name="Chatterjee S."/>
            <person name="Alampalli S.V."/>
            <person name="Nageshan R.K."/>
            <person name="Chettiar S.T."/>
            <person name="Joshi S."/>
            <person name="Tatu U.S."/>
        </authorList>
    </citation>
    <scope>NUCLEOTIDE SEQUENCE [LARGE SCALE GENOMIC DNA]</scope>
    <source>
        <strain evidence="14">6684</strain>
    </source>
</reference>
<evidence type="ECO:0000256" key="11">
    <source>
        <dbReference type="ARBA" id="ARBA00023136"/>
    </source>
</evidence>
<comment type="subunit">
    <text evidence="12">Component of the PAM complex.</text>
</comment>
<proteinExistence type="inferred from homology"/>
<sequence length="204" mass="23306">MKLSFLTKNKTGRSMLFGKVGIRAQPSFMNTIRMPKCRVFVRTPLRSNSTSTHLQMNWVDFFKLRRQNKVLNTSASILTAGLSGFATLEYLGNVEIDLEKPIFGIDAVIVMGGLVLLGGAAGYLLGPFLGTAVFNLSRRSVLPQFKAKEELFLRRIKRYRVDPSSQSFSNPVPDYYGERIYSLKTYRQWLRDCNAYRRKAQEFI</sequence>
<evidence type="ECO:0000256" key="2">
    <source>
        <dbReference type="ARBA" id="ARBA00006837"/>
    </source>
</evidence>
<keyword evidence="3 12" id="KW-0813">Transport</keyword>
<comment type="similarity">
    <text evidence="2 12">Belongs to the PAM17 family.</text>
</comment>
<keyword evidence="6 12" id="KW-0653">Protein transport</keyword>
<name>A0A0L0NTR2_CANAR</name>
<organism evidence="13 14">
    <name type="scientific">Candidozyma auris</name>
    <name type="common">Yeast</name>
    <name type="synonym">Candida auris</name>
    <dbReference type="NCBI Taxonomy" id="498019"/>
    <lineage>
        <taxon>Eukaryota</taxon>
        <taxon>Fungi</taxon>
        <taxon>Dikarya</taxon>
        <taxon>Ascomycota</taxon>
        <taxon>Saccharomycotina</taxon>
        <taxon>Pichiomycetes</taxon>
        <taxon>Metschnikowiaceae</taxon>
        <taxon>Candidozyma</taxon>
    </lineage>
</organism>
<feature type="transmembrane region" description="Helical" evidence="12">
    <location>
        <begin position="70"/>
        <end position="88"/>
    </location>
</feature>
<keyword evidence="7" id="KW-0809">Transit peptide</keyword>
<dbReference type="PANTHER" id="PTHR28021:SF1">
    <property type="entry name" value="PRESEQUENCE TRANSLOCATED-ASSOCIATED MOTOR SUBUNIT PAM17, MITOCHONDRIAL"/>
    <property type="match status" value="1"/>
</dbReference>
<dbReference type="GO" id="GO:0030150">
    <property type="term" value="P:protein import into mitochondrial matrix"/>
    <property type="evidence" value="ECO:0007669"/>
    <property type="project" value="UniProtKB-UniRule"/>
</dbReference>
<keyword evidence="11 12" id="KW-0472">Membrane</keyword>
<comment type="caution">
    <text evidence="13">The sequence shown here is derived from an EMBL/GenBank/DDBJ whole genome shotgun (WGS) entry which is preliminary data.</text>
</comment>
<accession>A0A0L0NTR2</accession>
<protein>
    <recommendedName>
        <fullName evidence="12">Presequence translocated-associated motor subunit PAM17</fullName>
    </recommendedName>
</protein>
<keyword evidence="5 12" id="KW-0999">Mitochondrion inner membrane</keyword>
<evidence type="ECO:0000313" key="13">
    <source>
        <dbReference type="EMBL" id="KND97551.1"/>
    </source>
</evidence>
<keyword evidence="8 12" id="KW-1133">Transmembrane helix</keyword>
<evidence type="ECO:0000256" key="10">
    <source>
        <dbReference type="ARBA" id="ARBA00023128"/>
    </source>
</evidence>
<dbReference type="EMBL" id="LGST01000041">
    <property type="protein sequence ID" value="KND97551.1"/>
    <property type="molecule type" value="Genomic_DNA"/>
</dbReference>
<keyword evidence="4 12" id="KW-0812">Transmembrane</keyword>
<evidence type="ECO:0000256" key="3">
    <source>
        <dbReference type="ARBA" id="ARBA00022448"/>
    </source>
</evidence>
<dbReference type="VEuPathDB" id="FungiDB:QG37_05943"/>
<dbReference type="InterPro" id="IPR013875">
    <property type="entry name" value="Pam17"/>
</dbReference>
<evidence type="ECO:0000256" key="1">
    <source>
        <dbReference type="ARBA" id="ARBA00004448"/>
    </source>
</evidence>
<comment type="function">
    <text evidence="12">Component of the PAM complex, a complex required for the translocation of transit peptide-containing proteins from the inner membrane into the mitochondrial matrix in an ATP-dependent manner.</text>
</comment>
<evidence type="ECO:0000256" key="5">
    <source>
        <dbReference type="ARBA" id="ARBA00022792"/>
    </source>
</evidence>
<evidence type="ECO:0000256" key="8">
    <source>
        <dbReference type="ARBA" id="ARBA00022989"/>
    </source>
</evidence>
<keyword evidence="10 12" id="KW-0496">Mitochondrion</keyword>
<evidence type="ECO:0000256" key="4">
    <source>
        <dbReference type="ARBA" id="ARBA00022692"/>
    </source>
</evidence>
<dbReference type="PANTHER" id="PTHR28021">
    <property type="entry name" value="PRESEQUENCE TRANSLOCATED-ASSOCIATED MOTOR SUBUNIT PAM17, MITOCHONDRIAL"/>
    <property type="match status" value="1"/>
</dbReference>
<dbReference type="GO" id="GO:0001405">
    <property type="term" value="C:PAM complex, Tim23 associated import motor"/>
    <property type="evidence" value="ECO:0007669"/>
    <property type="project" value="UniProtKB-UniRule"/>
</dbReference>
<dbReference type="VEuPathDB" id="FungiDB:CJI96_0004921"/>
<gene>
    <name evidence="13" type="ORF">QG37_05943</name>
</gene>
<evidence type="ECO:0000256" key="12">
    <source>
        <dbReference type="RuleBase" id="RU367146"/>
    </source>
</evidence>